<dbReference type="Pfam" id="PF22505">
    <property type="entry name" value="RNase_J_b_CASP"/>
    <property type="match status" value="1"/>
</dbReference>
<dbReference type="EMBL" id="LN890655">
    <property type="protein sequence ID" value="CUS04850.2"/>
    <property type="molecule type" value="Genomic_DNA"/>
</dbReference>
<feature type="binding site" evidence="9 11">
    <location>
        <begin position="344"/>
        <end position="348"/>
    </location>
    <ligand>
        <name>substrate</name>
    </ligand>
</feature>
<keyword evidence="8 9" id="KW-0694">RNA-binding</keyword>
<dbReference type="Proteomes" id="UP000215027">
    <property type="component" value="Chromosome I"/>
</dbReference>
<evidence type="ECO:0000313" key="14">
    <source>
        <dbReference type="EMBL" id="CUS04850.2"/>
    </source>
</evidence>
<dbReference type="Pfam" id="PF07521">
    <property type="entry name" value="RMMBL"/>
    <property type="match status" value="1"/>
</dbReference>
<proteinExistence type="inferred from homology"/>
<evidence type="ECO:0000256" key="7">
    <source>
        <dbReference type="ARBA" id="ARBA00022839"/>
    </source>
</evidence>
<keyword evidence="5 9" id="KW-0378">Hydrolase</keyword>
<dbReference type="Pfam" id="PF17770">
    <property type="entry name" value="RNase_J_C"/>
    <property type="match status" value="1"/>
</dbReference>
<dbReference type="Gene3D" id="3.40.50.10710">
    <property type="entry name" value="Metallo-hydrolase/oxidoreductase"/>
    <property type="match status" value="1"/>
</dbReference>
<dbReference type="InterPro" id="IPR030854">
    <property type="entry name" value="RNase_J_bac"/>
</dbReference>
<evidence type="ECO:0000256" key="2">
    <source>
        <dbReference type="ARBA" id="ARBA00022722"/>
    </source>
</evidence>
<evidence type="ECO:0000256" key="12">
    <source>
        <dbReference type="PIRSR" id="PIRSR004803-3"/>
    </source>
</evidence>
<dbReference type="NCBIfam" id="TIGR00649">
    <property type="entry name" value="MG423"/>
    <property type="match status" value="1"/>
</dbReference>
<keyword evidence="9" id="KW-0698">rRNA processing</keyword>
<comment type="function">
    <text evidence="9">An RNase that has 5'-3' exonuclease and possibly endonuclease activity. Involved in maturation of rRNA and in some organisms also mRNA maturation and/or decay.</text>
</comment>
<dbReference type="EC" id="3.1.-.-" evidence="9"/>
<evidence type="ECO:0000256" key="9">
    <source>
        <dbReference type="HAMAP-Rule" id="MF_01491"/>
    </source>
</evidence>
<feature type="binding site" evidence="12">
    <location>
        <position position="28"/>
    </location>
    <ligand>
        <name>Ca(2+)</name>
        <dbReference type="ChEBI" id="CHEBI:29108"/>
    </ligand>
</feature>
<name>A0A160T7J2_9CHLR</name>
<dbReference type="SUPFAM" id="SSF56281">
    <property type="entry name" value="Metallo-hydrolase/oxidoreductase"/>
    <property type="match status" value="1"/>
</dbReference>
<feature type="binding site" evidence="12">
    <location>
        <position position="55"/>
    </location>
    <ligand>
        <name>Zn(2+)</name>
        <dbReference type="ChEBI" id="CHEBI:29105"/>
        <label>1</label>
        <note>catalytic</note>
    </ligand>
</feature>
<feature type="binding site" evidence="12">
    <location>
        <position position="121"/>
    </location>
    <ligand>
        <name>Zn(2+)</name>
        <dbReference type="ChEBI" id="CHEBI:29105"/>
        <label>1</label>
        <note>catalytic</note>
    </ligand>
</feature>
<reference evidence="14" key="1">
    <citation type="submission" date="2016-01" db="EMBL/GenBank/DDBJ databases">
        <authorList>
            <person name="Mcilroy J.S."/>
            <person name="Karst M S."/>
            <person name="Albertsen M."/>
        </authorList>
    </citation>
    <scope>NUCLEOTIDE SEQUENCE</scope>
    <source>
        <strain evidence="14">Cfx-K</strain>
    </source>
</reference>
<keyword evidence="1 9" id="KW-0963">Cytoplasm</keyword>
<organism evidence="14 15">
    <name type="scientific">Candidatus Promineifilum breve</name>
    <dbReference type="NCBI Taxonomy" id="1806508"/>
    <lineage>
        <taxon>Bacteria</taxon>
        <taxon>Bacillati</taxon>
        <taxon>Chloroflexota</taxon>
        <taxon>Ardenticatenia</taxon>
        <taxon>Candidatus Promineifilales</taxon>
        <taxon>Candidatus Promineifilaceae</taxon>
        <taxon>Candidatus Promineifilum</taxon>
    </lineage>
</organism>
<feature type="binding site" evidence="12">
    <location>
        <position position="53"/>
    </location>
    <ligand>
        <name>Zn(2+)</name>
        <dbReference type="ChEBI" id="CHEBI:29105"/>
        <label>1</label>
        <note>catalytic</note>
    </ligand>
</feature>
<feature type="binding site" evidence="12">
    <location>
        <position position="143"/>
    </location>
    <ligand>
        <name>Zn(2+)</name>
        <dbReference type="ChEBI" id="CHEBI:29105"/>
        <label>1</label>
        <note>catalytic</note>
    </ligand>
</feature>
<keyword evidence="6 12" id="KW-0862">Zinc</keyword>
<dbReference type="PANTHER" id="PTHR43694:SF1">
    <property type="entry name" value="RIBONUCLEASE J"/>
    <property type="match status" value="1"/>
</dbReference>
<feature type="domain" description="Metallo-beta-lactamase" evidence="13">
    <location>
        <begin position="1"/>
        <end position="195"/>
    </location>
</feature>
<evidence type="ECO:0000256" key="4">
    <source>
        <dbReference type="ARBA" id="ARBA00022759"/>
    </source>
</evidence>
<keyword evidence="15" id="KW-1185">Reference proteome</keyword>
<comment type="cofactor">
    <cofactor evidence="12">
        <name>Ca(2+)</name>
        <dbReference type="ChEBI" id="CHEBI:29108"/>
    </cofactor>
    <text evidence="12">Binds 1 Ca(2+) cation per subunit. Seen in 1 crystal structure, it is not clear if it is physiologically important.</text>
</comment>
<protein>
    <recommendedName>
        <fullName evidence="9">Ribonuclease J</fullName>
        <shortName evidence="9">RNase J</shortName>
        <ecNumber evidence="9">3.1.-.-</ecNumber>
    </recommendedName>
</protein>
<accession>A0A160T7J2</accession>
<keyword evidence="12" id="KW-0106">Calcium</keyword>
<sequence>MTAIEYGDDILIVDAGVMFPENDMLGIDLIIPDYHYLMEGDRLSKVRAILITHGHEDHIGALPHLVDDIVAPIYGTPLTLGLIENKLRESKHLHEVELISFRAGEVLQIGPFKVEPFHVAHSIPDCVGFGITTPAGLIVHTGDYKFDHTPIDGWPPDFAKLAEFSQRGVLALLADSTNADRPGWTESEMDLLKGFEDVFRHAPGRIIVATFASLISRVQIAAASAIKFNRKMAIAGRSMRDAVKIARKLGYLELPDDLLVDLGVAVKMPANEVIIMVTGSQGEPSAVLGRLARGQHNQLSIQEGDTVIFSAHPIPGNEELIYRTINQLYRRGATVLYDRIAKIHVSGHASREEMKLLINLIRPLFLIPIHGELRHLKLHAEMGKALGIPDERIAVVENGTPIDLTPYSMTVRDRLPGGYVFVDGAGVGDIGWAEVRDRDRLAQAGYFFAVVHATGRGEMIGKPQMSTRGLINEKEQDDLLKGAEETIVRVVREAAAAGRELTAGQVEAALNRYIYDETRKRPVIEVVVV</sequence>
<feature type="binding site" evidence="12">
    <location>
        <position position="26"/>
    </location>
    <ligand>
        <name>Ca(2+)</name>
        <dbReference type="ChEBI" id="CHEBI:29108"/>
    </ligand>
</feature>
<dbReference type="InterPro" id="IPR001587">
    <property type="entry name" value="RNase_J_CS"/>
</dbReference>
<dbReference type="Gene3D" id="3.60.15.10">
    <property type="entry name" value="Ribonuclease Z/Hydroxyacylglutathione hydrolase-like"/>
    <property type="match status" value="1"/>
</dbReference>
<gene>
    <name evidence="14" type="primary">rnjA</name>
    <name evidence="9" type="synonym">rnj</name>
    <name evidence="14" type="ORF">CFX0092_A2972</name>
</gene>
<dbReference type="PANTHER" id="PTHR43694">
    <property type="entry name" value="RIBONUCLEASE J"/>
    <property type="match status" value="1"/>
</dbReference>
<dbReference type="Pfam" id="PF12706">
    <property type="entry name" value="Lactamase_B_2"/>
    <property type="match status" value="1"/>
</dbReference>
<comment type="cofactor">
    <cofactor evidence="12">
        <name>Zn(2+)</name>
        <dbReference type="ChEBI" id="CHEBI:29105"/>
    </cofactor>
    <text evidence="12">Binds 2 Zn(2+) ions per subunit. It is not clear if Zn(2+) or Mg(2+) is physiologically important.</text>
</comment>
<dbReference type="InterPro" id="IPR055132">
    <property type="entry name" value="RNase_J_b_CASP"/>
</dbReference>
<dbReference type="PROSITE" id="PS01292">
    <property type="entry name" value="UPF0036"/>
    <property type="match status" value="1"/>
</dbReference>
<feature type="active site" description="Proton acceptor" evidence="10">
    <location>
        <position position="348"/>
    </location>
</feature>
<evidence type="ECO:0000259" key="13">
    <source>
        <dbReference type="SMART" id="SM00849"/>
    </source>
</evidence>
<dbReference type="CDD" id="cd07714">
    <property type="entry name" value="RNaseJ_MBL-fold"/>
    <property type="match status" value="1"/>
</dbReference>
<feature type="binding site" evidence="12">
    <location>
        <position position="370"/>
    </location>
    <ligand>
        <name>Zn(2+)</name>
        <dbReference type="ChEBI" id="CHEBI:29105"/>
        <label>1</label>
        <note>catalytic</note>
    </ligand>
</feature>
<evidence type="ECO:0000256" key="1">
    <source>
        <dbReference type="ARBA" id="ARBA00022490"/>
    </source>
</evidence>
<dbReference type="InterPro" id="IPR041636">
    <property type="entry name" value="RNase_J_C"/>
</dbReference>
<comment type="similarity">
    <text evidence="9">Belongs to the metallo-beta-lactamase superfamily. RNA-metabolizing metallo-beta-lactamase-like family. Bacterial RNase J subfamily.</text>
</comment>
<dbReference type="GO" id="GO:0004521">
    <property type="term" value="F:RNA endonuclease activity"/>
    <property type="evidence" value="ECO:0007669"/>
    <property type="project" value="UniProtKB-UniRule"/>
</dbReference>
<keyword evidence="4 9" id="KW-0255">Endonuclease</keyword>
<keyword evidence="2 9" id="KW-0540">Nuclease</keyword>
<dbReference type="GO" id="GO:0004534">
    <property type="term" value="F:5'-3' RNA exonuclease activity"/>
    <property type="evidence" value="ECO:0007669"/>
    <property type="project" value="UniProtKB-UniRule"/>
</dbReference>
<evidence type="ECO:0000256" key="8">
    <source>
        <dbReference type="ARBA" id="ARBA00022884"/>
    </source>
</evidence>
<feature type="binding site" evidence="12">
    <location>
        <position position="58"/>
    </location>
    <ligand>
        <name>Zn(2+)</name>
        <dbReference type="ChEBI" id="CHEBI:29105"/>
        <label>1</label>
        <note>catalytic</note>
    </ligand>
</feature>
<dbReference type="InterPro" id="IPR004613">
    <property type="entry name" value="RNase_J"/>
</dbReference>
<dbReference type="SMART" id="SM00849">
    <property type="entry name" value="Lactamase_B"/>
    <property type="match status" value="1"/>
</dbReference>
<dbReference type="InterPro" id="IPR036866">
    <property type="entry name" value="RibonucZ/Hydroxyglut_hydro"/>
</dbReference>
<dbReference type="GO" id="GO:0003723">
    <property type="term" value="F:RNA binding"/>
    <property type="evidence" value="ECO:0007669"/>
    <property type="project" value="UniProtKB-UniRule"/>
</dbReference>
<dbReference type="PIRSF" id="PIRSF004803">
    <property type="entry name" value="RnjA"/>
    <property type="match status" value="1"/>
</dbReference>
<evidence type="ECO:0000313" key="15">
    <source>
        <dbReference type="Proteomes" id="UP000215027"/>
    </source>
</evidence>
<dbReference type="GO" id="GO:0006364">
    <property type="term" value="P:rRNA processing"/>
    <property type="evidence" value="ECO:0007669"/>
    <property type="project" value="UniProtKB-UniRule"/>
</dbReference>
<evidence type="ECO:0000256" key="6">
    <source>
        <dbReference type="ARBA" id="ARBA00022833"/>
    </source>
</evidence>
<comment type="subcellular location">
    <subcellularLocation>
        <location evidence="9">Cytoplasm</location>
    </subcellularLocation>
</comment>
<comment type="subunit">
    <text evidence="9">Homodimer, may be a subunit of the RNA degradosome.</text>
</comment>
<evidence type="ECO:0000256" key="5">
    <source>
        <dbReference type="ARBA" id="ARBA00022801"/>
    </source>
</evidence>
<dbReference type="GO" id="GO:0008270">
    <property type="term" value="F:zinc ion binding"/>
    <property type="evidence" value="ECO:0007669"/>
    <property type="project" value="InterPro"/>
</dbReference>
<dbReference type="GO" id="GO:0005737">
    <property type="term" value="C:cytoplasm"/>
    <property type="evidence" value="ECO:0007669"/>
    <property type="project" value="UniProtKB-SubCell"/>
</dbReference>
<keyword evidence="3 12" id="KW-0479">Metal-binding</keyword>
<feature type="binding site" evidence="12">
    <location>
        <position position="423"/>
    </location>
    <ligand>
        <name>Ca(2+)</name>
        <dbReference type="ChEBI" id="CHEBI:29108"/>
    </ligand>
</feature>
<dbReference type="Gene3D" id="3.10.20.580">
    <property type="match status" value="1"/>
</dbReference>
<keyword evidence="7 9" id="KW-0269">Exonuclease</keyword>
<dbReference type="KEGG" id="pbf:CFX0092_A2972"/>
<dbReference type="AlphaFoldDB" id="A0A160T7J2"/>
<evidence type="ECO:0000256" key="11">
    <source>
        <dbReference type="PIRSR" id="PIRSR004803-2"/>
    </source>
</evidence>
<evidence type="ECO:0000256" key="10">
    <source>
        <dbReference type="PIRSR" id="PIRSR004803-1"/>
    </source>
</evidence>
<dbReference type="InterPro" id="IPR042173">
    <property type="entry name" value="RNase_J_2"/>
</dbReference>
<dbReference type="HAMAP" id="MF_01491">
    <property type="entry name" value="RNase_J_bact"/>
    <property type="match status" value="1"/>
</dbReference>
<feature type="binding site" evidence="12">
    <location>
        <position position="57"/>
    </location>
    <ligand>
        <name>Zn(2+)</name>
        <dbReference type="ChEBI" id="CHEBI:29105"/>
        <label>1</label>
        <note>catalytic</note>
    </ligand>
</feature>
<dbReference type="InterPro" id="IPR011108">
    <property type="entry name" value="RMMBL"/>
</dbReference>
<dbReference type="InterPro" id="IPR001279">
    <property type="entry name" value="Metallo-B-lactamas"/>
</dbReference>
<evidence type="ECO:0000256" key="3">
    <source>
        <dbReference type="ARBA" id="ARBA00022723"/>
    </source>
</evidence>
<feature type="active site" description="Proton donor" evidence="10">
    <location>
        <position position="175"/>
    </location>
</feature>